<accession>A0A485LWM7</accession>
<keyword evidence="5 7" id="KW-0472">Membrane</keyword>
<feature type="region of interest" description="Disordered" evidence="6">
    <location>
        <begin position="228"/>
        <end position="293"/>
    </location>
</feature>
<dbReference type="InterPro" id="IPR051542">
    <property type="entry name" value="Hydrogenase_cytochrome"/>
</dbReference>
<feature type="transmembrane region" description="Helical" evidence="7">
    <location>
        <begin position="129"/>
        <end position="147"/>
    </location>
</feature>
<dbReference type="GO" id="GO:0005886">
    <property type="term" value="C:plasma membrane"/>
    <property type="evidence" value="ECO:0007669"/>
    <property type="project" value="UniProtKB-SubCell"/>
</dbReference>
<keyword evidence="2" id="KW-1003">Cell membrane</keyword>
<dbReference type="GO" id="GO:0020037">
    <property type="term" value="F:heme binding"/>
    <property type="evidence" value="ECO:0007669"/>
    <property type="project" value="TreeGrafter"/>
</dbReference>
<evidence type="ECO:0000256" key="4">
    <source>
        <dbReference type="ARBA" id="ARBA00022989"/>
    </source>
</evidence>
<dbReference type="PANTHER" id="PTHR30485">
    <property type="entry name" value="NI/FE-HYDROGENASE 1 B-TYPE CYTOCHROME SUBUNIT"/>
    <property type="match status" value="1"/>
</dbReference>
<gene>
    <name evidence="9" type="primary">fdoI</name>
    <name evidence="9" type="ORF">SCFA_1350005</name>
</gene>
<organism evidence="9">
    <name type="scientific">anaerobic digester metagenome</name>
    <dbReference type="NCBI Taxonomy" id="1263854"/>
    <lineage>
        <taxon>unclassified sequences</taxon>
        <taxon>metagenomes</taxon>
        <taxon>ecological metagenomes</taxon>
    </lineage>
</organism>
<sequence length="293" mass="32442">MSPKTGKKQDLIRRHGLVEVAEHWAVALSGLALVITGIFELPIAGRYYITDLPGMKWSGDFIVSLQIHYAASVIFIAASLFHVVYHGLQGHTGLLPKKGDLKASVKVLKSFLGRGEEPLFHKYLPEQRLAYAGMAVIIAGLIISGLIKTFKNVYAPDMSYTLVIWATWAHNVFFVLFVLAFIAHMAAIVIKPNRPLVRSIFTGYISLDYAKARHPLWLEEIMPRAQTDPLQGEGETPMQEAPAEEVPVEEMPVQEDSGTCTALRGVRDAREVPDAECEAEGDDQEDTSSDRKV</sequence>
<evidence type="ECO:0000256" key="2">
    <source>
        <dbReference type="ARBA" id="ARBA00022475"/>
    </source>
</evidence>
<feature type="transmembrane region" description="Helical" evidence="7">
    <location>
        <begin position="167"/>
        <end position="190"/>
    </location>
</feature>
<evidence type="ECO:0000256" key="7">
    <source>
        <dbReference type="SAM" id="Phobius"/>
    </source>
</evidence>
<dbReference type="AlphaFoldDB" id="A0A485LWM7"/>
<feature type="transmembrane region" description="Helical" evidence="7">
    <location>
        <begin position="69"/>
        <end position="88"/>
    </location>
</feature>
<evidence type="ECO:0000256" key="5">
    <source>
        <dbReference type="ARBA" id="ARBA00023136"/>
    </source>
</evidence>
<dbReference type="InterPro" id="IPR016174">
    <property type="entry name" value="Di-haem_cyt_TM"/>
</dbReference>
<keyword evidence="4 7" id="KW-1133">Transmembrane helix</keyword>
<feature type="domain" description="Cytochrome b561 bacterial/Ni-hydrogenase" evidence="8">
    <location>
        <begin position="14"/>
        <end position="203"/>
    </location>
</feature>
<dbReference type="InterPro" id="IPR011577">
    <property type="entry name" value="Cyt_b561_bac/Ni-Hgenase"/>
</dbReference>
<evidence type="ECO:0000313" key="9">
    <source>
        <dbReference type="EMBL" id="VFU12397.1"/>
    </source>
</evidence>
<dbReference type="EMBL" id="CAADRM010000041">
    <property type="protein sequence ID" value="VFU12397.1"/>
    <property type="molecule type" value="Genomic_DNA"/>
</dbReference>
<name>A0A485LWM7_9ZZZZ</name>
<protein>
    <submittedName>
        <fullName evidence="9">Formate dehydrogenase-O subunit gamma (Cytochrome b subunit of formate dehydrogenase)</fullName>
    </submittedName>
</protein>
<evidence type="ECO:0000259" key="8">
    <source>
        <dbReference type="Pfam" id="PF01292"/>
    </source>
</evidence>
<evidence type="ECO:0000256" key="3">
    <source>
        <dbReference type="ARBA" id="ARBA00022692"/>
    </source>
</evidence>
<dbReference type="Gene3D" id="1.20.950.20">
    <property type="entry name" value="Transmembrane di-heme cytochromes, Chain C"/>
    <property type="match status" value="1"/>
</dbReference>
<feature type="compositionally biased region" description="Acidic residues" evidence="6">
    <location>
        <begin position="274"/>
        <end position="287"/>
    </location>
</feature>
<dbReference type="GO" id="GO:0022904">
    <property type="term" value="P:respiratory electron transport chain"/>
    <property type="evidence" value="ECO:0007669"/>
    <property type="project" value="InterPro"/>
</dbReference>
<dbReference type="PANTHER" id="PTHR30485:SF1">
    <property type="entry name" value="CYTOCHROME YDHU-RELATED"/>
    <property type="match status" value="1"/>
</dbReference>
<comment type="subcellular location">
    <subcellularLocation>
        <location evidence="1">Cell membrane</location>
        <topology evidence="1">Multi-pass membrane protein</topology>
    </subcellularLocation>
</comment>
<dbReference type="Pfam" id="PF01292">
    <property type="entry name" value="Ni_hydr_CYTB"/>
    <property type="match status" value="1"/>
</dbReference>
<feature type="transmembrane region" description="Helical" evidence="7">
    <location>
        <begin position="21"/>
        <end position="49"/>
    </location>
</feature>
<evidence type="ECO:0000256" key="6">
    <source>
        <dbReference type="SAM" id="MobiDB-lite"/>
    </source>
</evidence>
<evidence type="ECO:0000256" key="1">
    <source>
        <dbReference type="ARBA" id="ARBA00004651"/>
    </source>
</evidence>
<keyword evidence="3 7" id="KW-0812">Transmembrane</keyword>
<reference evidence="9" key="1">
    <citation type="submission" date="2019-03" db="EMBL/GenBank/DDBJ databases">
        <authorList>
            <person name="Hao L."/>
        </authorList>
    </citation>
    <scope>NUCLEOTIDE SEQUENCE</scope>
</reference>
<dbReference type="GO" id="GO:0009055">
    <property type="term" value="F:electron transfer activity"/>
    <property type="evidence" value="ECO:0007669"/>
    <property type="project" value="InterPro"/>
</dbReference>
<proteinExistence type="predicted"/>
<dbReference type="SUPFAM" id="SSF81342">
    <property type="entry name" value="Transmembrane di-heme cytochromes"/>
    <property type="match status" value="1"/>
</dbReference>